<dbReference type="Proteomes" id="UP001211566">
    <property type="component" value="Unassembled WGS sequence"/>
</dbReference>
<dbReference type="AlphaFoldDB" id="A0AAW5WWS8"/>
<evidence type="ECO:0000313" key="4">
    <source>
        <dbReference type="Proteomes" id="UP001211566"/>
    </source>
</evidence>
<sequence length="60" mass="7120">MRKAEIDEYIQNEIKKPPRCAQEVCDPFLASLSDEEMKYLEKRILQLSKTWDDHTLYMGA</sequence>
<name>A0AAW5WWS8_9LACO</name>
<comment type="caution">
    <text evidence="2">The sequence shown here is derived from an EMBL/GenBank/DDBJ whole genome shotgun (WGS) entry which is preliminary data.</text>
</comment>
<dbReference type="EMBL" id="JAKHPW010000001">
    <property type="protein sequence ID" value="MCZ3621396.1"/>
    <property type="molecule type" value="Genomic_DNA"/>
</dbReference>
<evidence type="ECO:0000313" key="2">
    <source>
        <dbReference type="EMBL" id="MCZ9677607.1"/>
    </source>
</evidence>
<dbReference type="Proteomes" id="UP001211420">
    <property type="component" value="Unassembled WGS sequence"/>
</dbReference>
<proteinExistence type="predicted"/>
<evidence type="ECO:0000313" key="3">
    <source>
        <dbReference type="Proteomes" id="UP001211420"/>
    </source>
</evidence>
<reference evidence="1 3" key="2">
    <citation type="submission" date="2022-01" db="EMBL/GenBank/DDBJ databases">
        <title>VMRC isolate genome collection.</title>
        <authorList>
            <person name="France M."/>
            <person name="Rutt L."/>
            <person name="Humphrys M."/>
            <person name="Ravel J."/>
        </authorList>
    </citation>
    <scope>NUCLEOTIDE SEQUENCE [LARGE SCALE GENOMIC DNA]</scope>
    <source>
        <strain evidence="1 3">C0172B4</strain>
    </source>
</reference>
<dbReference type="RefSeq" id="WP_269254309.1">
    <property type="nucleotide sequence ID" value="NZ_JAKHEY010000001.1"/>
</dbReference>
<accession>A0AAW5WWS8</accession>
<gene>
    <name evidence="1" type="ORF">L2772_00755</name>
    <name evidence="2" type="ORF">L2Z99_00740</name>
</gene>
<evidence type="ECO:0000313" key="1">
    <source>
        <dbReference type="EMBL" id="MCZ3621396.1"/>
    </source>
</evidence>
<dbReference type="EMBL" id="JAKHEY010000001">
    <property type="protein sequence ID" value="MCZ9677607.1"/>
    <property type="molecule type" value="Genomic_DNA"/>
</dbReference>
<reference evidence="2" key="1">
    <citation type="submission" date="2022-01" db="EMBL/GenBank/DDBJ databases">
        <title>STING isolate genome collection.</title>
        <authorList>
            <person name="France M."/>
            <person name="Rutt L."/>
            <person name="Humphrys M."/>
            <person name="Ravel J."/>
        </authorList>
    </citation>
    <scope>NUCLEOTIDE SEQUENCE</scope>
    <source>
        <strain evidence="2">C0081E5</strain>
    </source>
</reference>
<protein>
    <submittedName>
        <fullName evidence="2">Uncharacterized protein</fullName>
    </submittedName>
</protein>
<keyword evidence="3" id="KW-1185">Reference proteome</keyword>
<organism evidence="2 4">
    <name type="scientific">Lactobacillus mulieris</name>
    <dbReference type="NCBI Taxonomy" id="2508708"/>
    <lineage>
        <taxon>Bacteria</taxon>
        <taxon>Bacillati</taxon>
        <taxon>Bacillota</taxon>
        <taxon>Bacilli</taxon>
        <taxon>Lactobacillales</taxon>
        <taxon>Lactobacillaceae</taxon>
        <taxon>Lactobacillus</taxon>
    </lineage>
</organism>